<dbReference type="Proteomes" id="UP000075324">
    <property type="component" value="Unassembled WGS sequence"/>
</dbReference>
<evidence type="ECO:0000313" key="1">
    <source>
        <dbReference type="EMBL" id="KYD32219.1"/>
    </source>
</evidence>
<accession>A0A150N694</accession>
<sequence length="45" mass="5438">MDCLIFLPYPQVNTYHRTPNLRNHIEKAAKLKRAPPPSHPLWFYY</sequence>
<proteinExistence type="predicted"/>
<reference evidence="1 2" key="1">
    <citation type="submission" date="2016-01" db="EMBL/GenBank/DDBJ databases">
        <title>Draft Genome Sequences of Seven Thermophilic Sporeformers Isolated from Foods.</title>
        <authorList>
            <person name="Berendsen E.M."/>
            <person name="Wells-Bennik M.H."/>
            <person name="Krawcyk A.O."/>
            <person name="De Jong A."/>
            <person name="Holsappel S."/>
            <person name="Eijlander R.T."/>
            <person name="Kuipers O.P."/>
        </authorList>
    </citation>
    <scope>NUCLEOTIDE SEQUENCE [LARGE SCALE GENOMIC DNA]</scope>
    <source>
        <strain evidence="1 2">B4110</strain>
    </source>
</reference>
<dbReference type="AlphaFoldDB" id="A0A150N694"/>
<comment type="caution">
    <text evidence="1">The sequence shown here is derived from an EMBL/GenBank/DDBJ whole genome shotgun (WGS) entry which is preliminary data.</text>
</comment>
<gene>
    <name evidence="1" type="ORF">B4110_1029</name>
</gene>
<evidence type="ECO:0000313" key="2">
    <source>
        <dbReference type="Proteomes" id="UP000075324"/>
    </source>
</evidence>
<organism evidence="1 2">
    <name type="scientific">Parageobacillus toebii</name>
    <dbReference type="NCBI Taxonomy" id="153151"/>
    <lineage>
        <taxon>Bacteria</taxon>
        <taxon>Bacillati</taxon>
        <taxon>Bacillota</taxon>
        <taxon>Bacilli</taxon>
        <taxon>Bacillales</taxon>
        <taxon>Anoxybacillaceae</taxon>
        <taxon>Parageobacillus</taxon>
    </lineage>
</organism>
<name>A0A150N694_9BACL</name>
<dbReference type="EMBL" id="LQYW01000019">
    <property type="protein sequence ID" value="KYD32219.1"/>
    <property type="molecule type" value="Genomic_DNA"/>
</dbReference>
<protein>
    <submittedName>
        <fullName evidence="1">Uncharacterized protein</fullName>
    </submittedName>
</protein>